<evidence type="ECO:0000313" key="2">
    <source>
        <dbReference type="Proteomes" id="UP000807850"/>
    </source>
</evidence>
<dbReference type="AlphaFoldDB" id="A0A9D6L4Y2"/>
<proteinExistence type="predicted"/>
<protein>
    <submittedName>
        <fullName evidence="1">Uncharacterized protein</fullName>
    </submittedName>
</protein>
<dbReference type="EMBL" id="JACQAY010000038">
    <property type="protein sequence ID" value="MBI3538871.1"/>
    <property type="molecule type" value="Genomic_DNA"/>
</dbReference>
<sequence>MAGVASIVLEGTRAGRRESYAVRTDLSLGDIVRRAAVASRWRREISSSWQLEVAPRLEARRDLSFGRDLEEARAVGTARLRHALANDVDHVEIGARGDFSRARGASAALVLDRNAGGGYVAFDHSELFGGEWRLGYAFTARAFPDSIVRDHFEQTLEARYRHELGSAGWIELESGGERRRTIHAAPTSRDRFLSALQVIEAQWPLSDRLALRTRLEGEALHYAQQDSLLYFDYQVARTSLGARLAMTGSWTLTLGPRGEALFSRLNPAEGYRELGGGLECEFLGGTGLWSVTPVAGWRDYDQVPGSLQGVGVHSSYAYYEVGLLADVGLPAALRLRTNGIARHEDHLDDSQNARSVYISVDVRRQF</sequence>
<dbReference type="Proteomes" id="UP000807850">
    <property type="component" value="Unassembled WGS sequence"/>
</dbReference>
<name>A0A9D6L4Y2_UNCEI</name>
<comment type="caution">
    <text evidence="1">The sequence shown here is derived from an EMBL/GenBank/DDBJ whole genome shotgun (WGS) entry which is preliminary data.</text>
</comment>
<accession>A0A9D6L4Y2</accession>
<organism evidence="1 2">
    <name type="scientific">Eiseniibacteriota bacterium</name>
    <dbReference type="NCBI Taxonomy" id="2212470"/>
    <lineage>
        <taxon>Bacteria</taxon>
        <taxon>Candidatus Eiseniibacteriota</taxon>
    </lineage>
</organism>
<evidence type="ECO:0000313" key="1">
    <source>
        <dbReference type="EMBL" id="MBI3538871.1"/>
    </source>
</evidence>
<reference evidence="1" key="1">
    <citation type="submission" date="2020-07" db="EMBL/GenBank/DDBJ databases">
        <title>Huge and variable diversity of episymbiotic CPR bacteria and DPANN archaea in groundwater ecosystems.</title>
        <authorList>
            <person name="He C.Y."/>
            <person name="Keren R."/>
            <person name="Whittaker M."/>
            <person name="Farag I.F."/>
            <person name="Doudna J."/>
            <person name="Cate J.H.D."/>
            <person name="Banfield J.F."/>
        </authorList>
    </citation>
    <scope>NUCLEOTIDE SEQUENCE</scope>
    <source>
        <strain evidence="1">NC_groundwater_928_Pr1_S-0.2um_72_17</strain>
    </source>
</reference>
<gene>
    <name evidence="1" type="ORF">HY076_01170</name>
</gene>